<dbReference type="InterPro" id="IPR007400">
    <property type="entry name" value="PrpF-like"/>
</dbReference>
<keyword evidence="2 3" id="KW-0413">Isomerase</keyword>
<evidence type="ECO:0000313" key="4">
    <source>
        <dbReference type="Proteomes" id="UP000756132"/>
    </source>
</evidence>
<dbReference type="PANTHER" id="PTHR43709">
    <property type="entry name" value="ACONITATE ISOMERASE-RELATED"/>
    <property type="match status" value="1"/>
</dbReference>
<reference evidence="3" key="2">
    <citation type="journal article" date="2022" name="Microb. Genom.">
        <title>A chromosome-scale genome assembly of the tomato pathogen Cladosporium fulvum reveals a compartmentalized genome architecture and the presence of a dispensable chromosome.</title>
        <authorList>
            <person name="Zaccaron A.Z."/>
            <person name="Chen L.H."/>
            <person name="Samaras A."/>
            <person name="Stergiopoulos I."/>
        </authorList>
    </citation>
    <scope>NUCLEOTIDE SEQUENCE</scope>
    <source>
        <strain evidence="3">Race5_Kim</strain>
    </source>
</reference>
<dbReference type="Pfam" id="PF04303">
    <property type="entry name" value="PrpF"/>
    <property type="match status" value="1"/>
</dbReference>
<reference evidence="3" key="1">
    <citation type="submission" date="2021-12" db="EMBL/GenBank/DDBJ databases">
        <authorList>
            <person name="Zaccaron A."/>
            <person name="Stergiopoulos I."/>
        </authorList>
    </citation>
    <scope>NUCLEOTIDE SEQUENCE</scope>
    <source>
        <strain evidence="3">Race5_Kim</strain>
    </source>
</reference>
<organism evidence="3 4">
    <name type="scientific">Passalora fulva</name>
    <name type="common">Tomato leaf mold</name>
    <name type="synonym">Cladosporium fulvum</name>
    <dbReference type="NCBI Taxonomy" id="5499"/>
    <lineage>
        <taxon>Eukaryota</taxon>
        <taxon>Fungi</taxon>
        <taxon>Dikarya</taxon>
        <taxon>Ascomycota</taxon>
        <taxon>Pezizomycotina</taxon>
        <taxon>Dothideomycetes</taxon>
        <taxon>Dothideomycetidae</taxon>
        <taxon>Mycosphaerellales</taxon>
        <taxon>Mycosphaerellaceae</taxon>
        <taxon>Fulvia</taxon>
    </lineage>
</organism>
<dbReference type="Proteomes" id="UP000756132">
    <property type="component" value="Chromosome 9"/>
</dbReference>
<evidence type="ECO:0000256" key="1">
    <source>
        <dbReference type="ARBA" id="ARBA00007673"/>
    </source>
</evidence>
<dbReference type="OrthoDB" id="10267539at2759"/>
<dbReference type="GeneID" id="71988677"/>
<name>A0A9Q8PG76_PASFU</name>
<gene>
    <name evidence="3" type="ORF">CLAFUR5_08799</name>
</gene>
<dbReference type="GO" id="GO:0016853">
    <property type="term" value="F:isomerase activity"/>
    <property type="evidence" value="ECO:0007669"/>
    <property type="project" value="UniProtKB-KW"/>
</dbReference>
<comment type="similarity">
    <text evidence="1">Belongs to the PrpF family.</text>
</comment>
<dbReference type="PANTHER" id="PTHR43709:SF2">
    <property type="entry name" value="DUF453 DOMAIN PROTEIN (AFU_ORTHOLOGUE AFUA_6G00360)"/>
    <property type="match status" value="1"/>
</dbReference>
<proteinExistence type="inferred from homology"/>
<sequence length="445" mass="48020">MATATFRGMLDYFVHLNMSSAMSLMCRSACRTAFRPRLGSHRKVVQRRTLYRGNSAYLSHRPYRVPGMTVESFPACFVRGGTSNRLLIHRRDLPKRTEEWQPILASAMGSPDQYGRQLDGMGSGVSSTSKVCIVEKSSRPGADLDYTFVQVGIKDGSLDMAGNCGNMSSAVAPFGLSDGLLHNIYVTREGDESDRDVNVRFFNTNTNKLIVSSFNVPKDGVYDPFGDYSIDGVPGTGSRITMSFRDPAGSKTGKALPTGNPIDTLELPDGTSIEASLTDVANPGVFVRAADIGIPGDIKPAALEEQADIMIRLEQIRRAGAKMIGLDPDIQSIPKIIIVSAPDEAAQDESTHIICRARSMQQPHKAVPLTLALNLGASVRMPGTIPAMTAVNTDGLQSVTIAHASGRLEVGSVLEDGNIKSALLHRTARILMKGDVFYTAKSEEL</sequence>
<dbReference type="Gene3D" id="3.10.310.10">
    <property type="entry name" value="Diaminopimelate Epimerase, Chain A, domain 1"/>
    <property type="match status" value="2"/>
</dbReference>
<dbReference type="AlphaFoldDB" id="A0A9Q8PG76"/>
<dbReference type="EMBL" id="CP090171">
    <property type="protein sequence ID" value="UJO21915.1"/>
    <property type="molecule type" value="Genomic_DNA"/>
</dbReference>
<dbReference type="SUPFAM" id="SSF54506">
    <property type="entry name" value="Diaminopimelate epimerase-like"/>
    <property type="match status" value="2"/>
</dbReference>
<protein>
    <submittedName>
        <fullName evidence="3">Isomerase</fullName>
    </submittedName>
</protein>
<accession>A0A9Q8PG76</accession>
<evidence type="ECO:0000256" key="2">
    <source>
        <dbReference type="ARBA" id="ARBA00023235"/>
    </source>
</evidence>
<keyword evidence="4" id="KW-1185">Reference proteome</keyword>
<dbReference type="RefSeq" id="XP_047766281.1">
    <property type="nucleotide sequence ID" value="XM_047907947.1"/>
</dbReference>
<dbReference type="KEGG" id="ffu:CLAFUR5_08799"/>
<evidence type="ECO:0000313" key="3">
    <source>
        <dbReference type="EMBL" id="UJO21915.1"/>
    </source>
</evidence>